<dbReference type="AlphaFoldDB" id="A0A445M9U6"/>
<evidence type="ECO:0000256" key="8">
    <source>
        <dbReference type="SAM" id="Phobius"/>
    </source>
</evidence>
<feature type="transmembrane region" description="Helical" evidence="8">
    <location>
        <begin position="43"/>
        <end position="67"/>
    </location>
</feature>
<evidence type="ECO:0000256" key="2">
    <source>
        <dbReference type="ARBA" id="ARBA00006213"/>
    </source>
</evidence>
<feature type="region of interest" description="Disordered" evidence="7">
    <location>
        <begin position="476"/>
        <end position="555"/>
    </location>
</feature>
<dbReference type="SUPFAM" id="SSF103481">
    <property type="entry name" value="Multidrug resistance efflux transporter EmrE"/>
    <property type="match status" value="1"/>
</dbReference>
<comment type="subcellular location">
    <subcellularLocation>
        <location evidence="1">Membrane</location>
        <topology evidence="1">Multi-pass membrane protein</topology>
    </subcellularLocation>
</comment>
<name>A0A445M9U6_ENSVE</name>
<evidence type="ECO:0000256" key="6">
    <source>
        <dbReference type="ARBA" id="ARBA00023136"/>
    </source>
</evidence>
<feature type="transmembrane region" description="Helical" evidence="8">
    <location>
        <begin position="141"/>
        <end position="159"/>
    </location>
</feature>
<feature type="transmembrane region" description="Helical" evidence="8">
    <location>
        <begin position="269"/>
        <end position="294"/>
    </location>
</feature>
<feature type="transmembrane region" description="Helical" evidence="8">
    <location>
        <begin position="79"/>
        <end position="98"/>
    </location>
</feature>
<dbReference type="InterPro" id="IPR007321">
    <property type="entry name" value="Transposase_28"/>
</dbReference>
<comment type="similarity">
    <text evidence="2">Belongs to the purine permeases (TC 2.A.7.14) family.</text>
</comment>
<gene>
    <name evidence="10" type="ORF">BHM03_00002871</name>
</gene>
<reference evidence="10" key="1">
    <citation type="journal article" date="2018" name="Data Brief">
        <title>Genome sequence data from 17 accessions of Ensete ventricosum, a staple food crop for millions in Ethiopia.</title>
        <authorList>
            <person name="Yemataw Z."/>
            <person name="Muzemil S."/>
            <person name="Ambachew D."/>
            <person name="Tripathi L."/>
            <person name="Tesfaye K."/>
            <person name="Chala A."/>
            <person name="Farbos A."/>
            <person name="O'Neill P."/>
            <person name="Moore K."/>
            <person name="Grant M."/>
            <person name="Studholme D.J."/>
        </authorList>
    </citation>
    <scope>NUCLEOTIDE SEQUENCE [LARGE SCALE GENOMIC DNA]</scope>
    <source>
        <tissue evidence="10">Leaf</tissue>
    </source>
</reference>
<keyword evidence="5 8" id="KW-1133">Transmembrane helix</keyword>
<evidence type="ECO:0000256" key="3">
    <source>
        <dbReference type="ARBA" id="ARBA00022448"/>
    </source>
</evidence>
<feature type="transmembrane region" description="Helical" evidence="8">
    <location>
        <begin position="110"/>
        <end position="135"/>
    </location>
</feature>
<sequence>MEILSPKRGSRSQLGHERGGGDAAESAVAVSEAVNQRARSNTLLLVANYMILFLGSLSSSLLSRFYFVHGGSNRWVETLVQSAGFPLLLLPSYLAPSPSSRPFAGFSRRLVYVSLLLGLLLGVNNLLFSCGVSYLSVSTSSLLLSSQLGFTLLLSALLVRHPLTFSSLNCVVLLTLSSVLLALNSSGDRPPGVDRGHFFLGFAATLGAAGLFAVYLPVTQLVYRGVSGYRMVVEVQLLMEVAATALAATGMAASGGWRKEDAWDLGAAPYWTVVAATVVGWQFCFMGTAGMVFLTSSVNSVICMTALLSVNVLGGVLVFGDEFGGGKAVALALCLWAFSSYLYGEYKKKKKEEEEEEAVMAMEEGKETARRESSEVGRTTADPPCLCQDDFPVSGRPRWQASCPRARGRDSQVNICHIISPPPPEKTSRFPIRVLKIRSYAEPSVCVARELIRAGVDMTEQELGNWSWDLAERVNSGTNPGDLAESVNSGPNPGDLAEKVNSGTNPGDLAEKVNTGTSPGDLTERVNSGTSPRDLAERVNSGTNPGDLVESVNSDTNLGDLAENVNSGTNPRDLAEKVNSSTIGIYEQVKITSSDSSSSVRVISSPGSGGVSQGDPEASSSGPSLGPSSLVDARVISDFEVMKADHYLDTTMTEGSLVVIRGWYNIPVEYGLHVPQPGQRPYSSDAPDMCISVDALEAGLWFPLHPLIEECLRWWRISPSQVAPNSWCYLVVFLGECRGTGIILTRDLFMACFRLCKSRGDYYLTTRVDFRVSGGVFQEQRLKIPLSFREWSSLGV</sequence>
<keyword evidence="6 8" id="KW-0472">Membrane</keyword>
<evidence type="ECO:0000313" key="10">
    <source>
        <dbReference type="EMBL" id="RZR71009.1"/>
    </source>
</evidence>
<dbReference type="InterPro" id="IPR037185">
    <property type="entry name" value="EmrE-like"/>
</dbReference>
<proteinExistence type="inferred from homology"/>
<dbReference type="GO" id="GO:0005345">
    <property type="term" value="F:purine nucleobase transmembrane transporter activity"/>
    <property type="evidence" value="ECO:0007669"/>
    <property type="project" value="UniProtKB-ARBA"/>
</dbReference>
<keyword evidence="3" id="KW-0813">Transport</keyword>
<feature type="region of interest" description="Disordered" evidence="7">
    <location>
        <begin position="1"/>
        <end position="22"/>
    </location>
</feature>
<dbReference type="PANTHER" id="PTHR31376">
    <property type="entry name" value="OS09G0467300 PROTEIN-RELATED"/>
    <property type="match status" value="1"/>
</dbReference>
<evidence type="ECO:0000259" key="9">
    <source>
        <dbReference type="Pfam" id="PF04195"/>
    </source>
</evidence>
<evidence type="ECO:0000256" key="5">
    <source>
        <dbReference type="ARBA" id="ARBA00022989"/>
    </source>
</evidence>
<dbReference type="GO" id="GO:0015211">
    <property type="term" value="F:purine nucleoside transmembrane transporter activity"/>
    <property type="evidence" value="ECO:0007669"/>
    <property type="project" value="InterPro"/>
</dbReference>
<organism evidence="10">
    <name type="scientific">Ensete ventricosum</name>
    <name type="common">Abyssinian banana</name>
    <name type="synonym">Musa ensete</name>
    <dbReference type="NCBI Taxonomy" id="4639"/>
    <lineage>
        <taxon>Eukaryota</taxon>
        <taxon>Viridiplantae</taxon>
        <taxon>Streptophyta</taxon>
        <taxon>Embryophyta</taxon>
        <taxon>Tracheophyta</taxon>
        <taxon>Spermatophyta</taxon>
        <taxon>Magnoliopsida</taxon>
        <taxon>Liliopsida</taxon>
        <taxon>Zingiberales</taxon>
        <taxon>Musaceae</taxon>
        <taxon>Ensete</taxon>
    </lineage>
</organism>
<keyword evidence="4 8" id="KW-0812">Transmembrane</keyword>
<feature type="transmembrane region" description="Helical" evidence="8">
    <location>
        <begin position="166"/>
        <end position="184"/>
    </location>
</feature>
<feature type="transmembrane region" description="Helical" evidence="8">
    <location>
        <begin position="237"/>
        <end position="257"/>
    </location>
</feature>
<dbReference type="Pfam" id="PF04195">
    <property type="entry name" value="Transposase_28"/>
    <property type="match status" value="1"/>
</dbReference>
<dbReference type="Proteomes" id="UP000290560">
    <property type="component" value="Unassembled WGS sequence"/>
</dbReference>
<evidence type="ECO:0000256" key="1">
    <source>
        <dbReference type="ARBA" id="ARBA00004141"/>
    </source>
</evidence>
<evidence type="ECO:0000256" key="4">
    <source>
        <dbReference type="ARBA" id="ARBA00022692"/>
    </source>
</evidence>
<dbReference type="PANTHER" id="PTHR31376:SF3">
    <property type="entry name" value="PURINE PERMEASE 4-RELATED"/>
    <property type="match status" value="1"/>
</dbReference>
<accession>A0A445M9U6</accession>
<dbReference type="EMBL" id="KV875481">
    <property type="protein sequence ID" value="RZR71009.1"/>
    <property type="molecule type" value="Genomic_DNA"/>
</dbReference>
<feature type="transmembrane region" description="Helical" evidence="8">
    <location>
        <begin position="196"/>
        <end position="216"/>
    </location>
</feature>
<feature type="domain" description="Transposase (putative) gypsy type" evidence="9">
    <location>
        <begin position="691"/>
        <end position="756"/>
    </location>
</feature>
<feature type="transmembrane region" description="Helical" evidence="8">
    <location>
        <begin position="301"/>
        <end position="319"/>
    </location>
</feature>
<evidence type="ECO:0000256" key="7">
    <source>
        <dbReference type="SAM" id="MobiDB-lite"/>
    </source>
</evidence>
<feature type="region of interest" description="Disordered" evidence="7">
    <location>
        <begin position="596"/>
        <end position="627"/>
    </location>
</feature>
<protein>
    <recommendedName>
        <fullName evidence="9">Transposase (putative) gypsy type domain-containing protein</fullName>
    </recommendedName>
</protein>
<dbReference type="GO" id="GO:0016020">
    <property type="term" value="C:membrane"/>
    <property type="evidence" value="ECO:0007669"/>
    <property type="project" value="UniProtKB-SubCell"/>
</dbReference>
<feature type="compositionally biased region" description="Low complexity" evidence="7">
    <location>
        <begin position="596"/>
        <end position="606"/>
    </location>
</feature>
<dbReference type="InterPro" id="IPR030182">
    <property type="entry name" value="PUP_plant"/>
</dbReference>
<dbReference type="Pfam" id="PF16913">
    <property type="entry name" value="PUNUT"/>
    <property type="match status" value="1"/>
</dbReference>
<feature type="compositionally biased region" description="Polar residues" evidence="7">
    <location>
        <begin position="514"/>
        <end position="531"/>
    </location>
</feature>